<sequence>MRLHLGPKPVWLVTDPDLVRHLLKADEILVDKGRFVGKLRPVVGQSTLTLNGEENRKRRAVLHSVFAKGVAQRFVPEMSAAIREAAVSASRESEVSAHALTAPLALRMICIAMFGKDVLSRGDERAIVEAVRLVESDLADDLFRVLPLPPWKAAARRRKRELARRMIDAVVARVRARAASSTAVGALIALGLSDIEIRDEIVTMLLAGHHTTGSAAAWIMYYLGTVPGLAEELAAEAEASSDDAGELRPEILPRASKSLAFVREVLRLYPSAHWFSRDVRTDITVRNIPLKAGDALIFCPWQLHRDEHYWVDPDKFDLTRNFTGKAYLPFGAGPRVCIGMGLANLELQLLALEMAAAFSITIKSAVPAPLPTPSVTLIPPDIQLSLKVREPRERNIVLPRELEPMPVRAAS</sequence>
<evidence type="ECO:0000256" key="4">
    <source>
        <dbReference type="ARBA" id="ARBA00023002"/>
    </source>
</evidence>
<dbReference type="Proteomes" id="UP000199423">
    <property type="component" value="Unassembled WGS sequence"/>
</dbReference>
<protein>
    <submittedName>
        <fullName evidence="8">Cytochrome P450</fullName>
    </submittedName>
</protein>
<dbReference type="STRING" id="51670.SAMN04488557_0085"/>
<keyword evidence="5 7" id="KW-0408">Iron</keyword>
<dbReference type="GO" id="GO:0016705">
    <property type="term" value="F:oxidoreductase activity, acting on paired donors, with incorporation or reduction of molecular oxygen"/>
    <property type="evidence" value="ECO:0007669"/>
    <property type="project" value="InterPro"/>
</dbReference>
<keyword evidence="3 7" id="KW-0479">Metal-binding</keyword>
<evidence type="ECO:0000256" key="7">
    <source>
        <dbReference type="RuleBase" id="RU000461"/>
    </source>
</evidence>
<dbReference type="PANTHER" id="PTHR24291:SF50">
    <property type="entry name" value="BIFUNCTIONAL ALBAFLAVENONE MONOOXYGENASE_TERPENE SYNTHASE"/>
    <property type="match status" value="1"/>
</dbReference>
<keyword evidence="9" id="KW-1185">Reference proteome</keyword>
<evidence type="ECO:0000313" key="9">
    <source>
        <dbReference type="Proteomes" id="UP000199423"/>
    </source>
</evidence>
<evidence type="ECO:0000256" key="2">
    <source>
        <dbReference type="ARBA" id="ARBA00022617"/>
    </source>
</evidence>
<name>A0A1I7MTS4_9HYPH</name>
<dbReference type="GO" id="GO:0004497">
    <property type="term" value="F:monooxygenase activity"/>
    <property type="evidence" value="ECO:0007669"/>
    <property type="project" value="UniProtKB-KW"/>
</dbReference>
<comment type="similarity">
    <text evidence="1 7">Belongs to the cytochrome P450 family.</text>
</comment>
<dbReference type="InterPro" id="IPR036396">
    <property type="entry name" value="Cyt_P450_sf"/>
</dbReference>
<dbReference type="CDD" id="cd00302">
    <property type="entry name" value="cytochrome_P450"/>
    <property type="match status" value="1"/>
</dbReference>
<evidence type="ECO:0000256" key="3">
    <source>
        <dbReference type="ARBA" id="ARBA00022723"/>
    </source>
</evidence>
<accession>A0A1I7MTS4</accession>
<dbReference type="Gene3D" id="1.10.630.10">
    <property type="entry name" value="Cytochrome P450"/>
    <property type="match status" value="1"/>
</dbReference>
<dbReference type="PROSITE" id="PS00086">
    <property type="entry name" value="CYTOCHROME_P450"/>
    <property type="match status" value="1"/>
</dbReference>
<keyword evidence="4 7" id="KW-0560">Oxidoreductase</keyword>
<dbReference type="InterPro" id="IPR001128">
    <property type="entry name" value="Cyt_P450"/>
</dbReference>
<dbReference type="SUPFAM" id="SSF48264">
    <property type="entry name" value="Cytochrome P450"/>
    <property type="match status" value="1"/>
</dbReference>
<evidence type="ECO:0000256" key="6">
    <source>
        <dbReference type="ARBA" id="ARBA00023033"/>
    </source>
</evidence>
<evidence type="ECO:0000313" key="8">
    <source>
        <dbReference type="EMBL" id="SFV25746.1"/>
    </source>
</evidence>
<keyword evidence="6 7" id="KW-0503">Monooxygenase</keyword>
<dbReference type="PRINTS" id="PR00359">
    <property type="entry name" value="BP450"/>
</dbReference>
<gene>
    <name evidence="8" type="ORF">SAMN04488557_0085</name>
</gene>
<dbReference type="InterPro" id="IPR002397">
    <property type="entry name" value="Cyt_P450_B"/>
</dbReference>
<dbReference type="InterPro" id="IPR017972">
    <property type="entry name" value="Cyt_P450_CS"/>
</dbReference>
<dbReference type="GO" id="GO:0020037">
    <property type="term" value="F:heme binding"/>
    <property type="evidence" value="ECO:0007669"/>
    <property type="project" value="InterPro"/>
</dbReference>
<evidence type="ECO:0000256" key="1">
    <source>
        <dbReference type="ARBA" id="ARBA00010617"/>
    </source>
</evidence>
<keyword evidence="2 7" id="KW-0349">Heme</keyword>
<reference evidence="9" key="1">
    <citation type="submission" date="2016-10" db="EMBL/GenBank/DDBJ databases">
        <authorList>
            <person name="Varghese N."/>
            <person name="Submissions S."/>
        </authorList>
    </citation>
    <scope>NUCLEOTIDE SEQUENCE [LARGE SCALE GENOMIC DNA]</scope>
    <source>
        <strain evidence="9">DSM 1565</strain>
    </source>
</reference>
<organism evidence="8 9">
    <name type="scientific">Hyphomicrobium facile</name>
    <dbReference type="NCBI Taxonomy" id="51670"/>
    <lineage>
        <taxon>Bacteria</taxon>
        <taxon>Pseudomonadati</taxon>
        <taxon>Pseudomonadota</taxon>
        <taxon>Alphaproteobacteria</taxon>
        <taxon>Hyphomicrobiales</taxon>
        <taxon>Hyphomicrobiaceae</taxon>
        <taxon>Hyphomicrobium</taxon>
    </lineage>
</organism>
<dbReference type="PRINTS" id="PR00385">
    <property type="entry name" value="P450"/>
</dbReference>
<dbReference type="GO" id="GO:0005506">
    <property type="term" value="F:iron ion binding"/>
    <property type="evidence" value="ECO:0007669"/>
    <property type="project" value="InterPro"/>
</dbReference>
<dbReference type="EMBL" id="FPCH01000001">
    <property type="protein sequence ID" value="SFV25746.1"/>
    <property type="molecule type" value="Genomic_DNA"/>
</dbReference>
<dbReference type="AlphaFoldDB" id="A0A1I7MTS4"/>
<dbReference type="Pfam" id="PF00067">
    <property type="entry name" value="p450"/>
    <property type="match status" value="1"/>
</dbReference>
<dbReference type="PANTHER" id="PTHR24291">
    <property type="entry name" value="CYTOCHROME P450 FAMILY 4"/>
    <property type="match status" value="1"/>
</dbReference>
<evidence type="ECO:0000256" key="5">
    <source>
        <dbReference type="ARBA" id="ARBA00023004"/>
    </source>
</evidence>
<proteinExistence type="inferred from homology"/>
<dbReference type="InterPro" id="IPR050196">
    <property type="entry name" value="Cytochrome_P450_Monoox"/>
</dbReference>